<dbReference type="InterPro" id="IPR046336">
    <property type="entry name" value="Lon_prtase_N_sf"/>
</dbReference>
<proteinExistence type="predicted"/>
<dbReference type="PROSITE" id="PS51787">
    <property type="entry name" value="LON_N"/>
    <property type="match status" value="1"/>
</dbReference>
<name>A0A380AN65_SERMA</name>
<gene>
    <name evidence="3" type="primary">lon_5</name>
    <name evidence="3" type="ORF">NCTC10211_05518</name>
</gene>
<sequence>MDHDKKIMLVAQKEASTDEPGINDLFSVGTVASILQMLKLPDGTVKVLVEGLQRARITTLSDSGEHFAAQAEYLESPAIDEREQEVLVRTAINQFEGYIKLNKKNPAGGADFTQQHRRRRAPGGHHRRPYAAETQR</sequence>
<dbReference type="GO" id="GO:0004252">
    <property type="term" value="F:serine-type endopeptidase activity"/>
    <property type="evidence" value="ECO:0007669"/>
    <property type="project" value="UniProtKB-EC"/>
</dbReference>
<evidence type="ECO:0000259" key="2">
    <source>
        <dbReference type="PROSITE" id="PS51787"/>
    </source>
</evidence>
<protein>
    <submittedName>
        <fullName evidence="3">Lon protease</fullName>
        <ecNumber evidence="3">3.4.21.53</ecNumber>
    </submittedName>
</protein>
<accession>A0A380AN65</accession>
<dbReference type="Gene3D" id="2.30.130.40">
    <property type="entry name" value="LON domain-like"/>
    <property type="match status" value="1"/>
</dbReference>
<evidence type="ECO:0000313" key="3">
    <source>
        <dbReference type="EMBL" id="SUI84430.1"/>
    </source>
</evidence>
<keyword evidence="3" id="KW-0378">Hydrolase</keyword>
<dbReference type="EC" id="3.4.21.53" evidence="3"/>
<dbReference type="SMART" id="SM00464">
    <property type="entry name" value="LON"/>
    <property type="match status" value="1"/>
</dbReference>
<keyword evidence="3" id="KW-0645">Protease</keyword>
<dbReference type="InterPro" id="IPR003111">
    <property type="entry name" value="Lon_prtase_N"/>
</dbReference>
<dbReference type="Pfam" id="PF02190">
    <property type="entry name" value="LON_substr_bdg"/>
    <property type="match status" value="1"/>
</dbReference>
<dbReference type="Proteomes" id="UP000254765">
    <property type="component" value="Unassembled WGS sequence"/>
</dbReference>
<evidence type="ECO:0000256" key="1">
    <source>
        <dbReference type="SAM" id="MobiDB-lite"/>
    </source>
</evidence>
<dbReference type="AlphaFoldDB" id="A0A380AN65"/>
<dbReference type="EMBL" id="UGYK01000002">
    <property type="protein sequence ID" value="SUI84430.1"/>
    <property type="molecule type" value="Genomic_DNA"/>
</dbReference>
<feature type="domain" description="Lon N-terminal" evidence="2">
    <location>
        <begin position="1"/>
        <end position="136"/>
    </location>
</feature>
<feature type="region of interest" description="Disordered" evidence="1">
    <location>
        <begin position="103"/>
        <end position="136"/>
    </location>
</feature>
<feature type="compositionally biased region" description="Basic residues" evidence="1">
    <location>
        <begin position="115"/>
        <end position="129"/>
    </location>
</feature>
<reference evidence="3 4" key="1">
    <citation type="submission" date="2018-06" db="EMBL/GenBank/DDBJ databases">
        <authorList>
            <consortium name="Pathogen Informatics"/>
            <person name="Doyle S."/>
        </authorList>
    </citation>
    <scope>NUCLEOTIDE SEQUENCE [LARGE SCALE GENOMIC DNA]</scope>
    <source>
        <strain evidence="3 4">NCTC10211</strain>
    </source>
</reference>
<dbReference type="SUPFAM" id="SSF88697">
    <property type="entry name" value="PUA domain-like"/>
    <property type="match status" value="1"/>
</dbReference>
<organism evidence="3 4">
    <name type="scientific">Serratia marcescens</name>
    <dbReference type="NCBI Taxonomy" id="615"/>
    <lineage>
        <taxon>Bacteria</taxon>
        <taxon>Pseudomonadati</taxon>
        <taxon>Pseudomonadota</taxon>
        <taxon>Gammaproteobacteria</taxon>
        <taxon>Enterobacterales</taxon>
        <taxon>Yersiniaceae</taxon>
        <taxon>Serratia</taxon>
    </lineage>
</organism>
<evidence type="ECO:0000313" key="4">
    <source>
        <dbReference type="Proteomes" id="UP000254765"/>
    </source>
</evidence>
<dbReference type="InterPro" id="IPR015947">
    <property type="entry name" value="PUA-like_sf"/>
</dbReference>
<dbReference type="GO" id="GO:0006508">
    <property type="term" value="P:proteolysis"/>
    <property type="evidence" value="ECO:0007669"/>
    <property type="project" value="UniProtKB-KW"/>
</dbReference>